<dbReference type="AlphaFoldDB" id="A0A2I0A951"/>
<name>A0A2I0A951_9ASPA</name>
<accession>A0A2I0A951</accession>
<dbReference type="Proteomes" id="UP000236161">
    <property type="component" value="Unassembled WGS sequence"/>
</dbReference>
<sequence length="87" mass="9604">MAAPPEQSKPLSVAKTVGFFRTLGLFQGIPEASERKDFHSDLIRSLLKVDRVELGRIVCTLTVKSSVTVIPSNPQISKLHELNPILH</sequence>
<dbReference type="OrthoDB" id="46529at2759"/>
<organism evidence="1 2">
    <name type="scientific">Apostasia shenzhenica</name>
    <dbReference type="NCBI Taxonomy" id="1088818"/>
    <lineage>
        <taxon>Eukaryota</taxon>
        <taxon>Viridiplantae</taxon>
        <taxon>Streptophyta</taxon>
        <taxon>Embryophyta</taxon>
        <taxon>Tracheophyta</taxon>
        <taxon>Spermatophyta</taxon>
        <taxon>Magnoliopsida</taxon>
        <taxon>Liliopsida</taxon>
        <taxon>Asparagales</taxon>
        <taxon>Orchidaceae</taxon>
        <taxon>Apostasioideae</taxon>
        <taxon>Apostasia</taxon>
    </lineage>
</organism>
<keyword evidence="2" id="KW-1185">Reference proteome</keyword>
<reference evidence="1 2" key="1">
    <citation type="journal article" date="2017" name="Nature">
        <title>The Apostasia genome and the evolution of orchids.</title>
        <authorList>
            <person name="Zhang G.Q."/>
            <person name="Liu K.W."/>
            <person name="Li Z."/>
            <person name="Lohaus R."/>
            <person name="Hsiao Y.Y."/>
            <person name="Niu S.C."/>
            <person name="Wang J.Y."/>
            <person name="Lin Y.C."/>
            <person name="Xu Q."/>
            <person name="Chen L.J."/>
            <person name="Yoshida K."/>
            <person name="Fujiwara S."/>
            <person name="Wang Z.W."/>
            <person name="Zhang Y.Q."/>
            <person name="Mitsuda N."/>
            <person name="Wang M."/>
            <person name="Liu G.H."/>
            <person name="Pecoraro L."/>
            <person name="Huang H.X."/>
            <person name="Xiao X.J."/>
            <person name="Lin M."/>
            <person name="Wu X.Y."/>
            <person name="Wu W.L."/>
            <person name="Chen Y.Y."/>
            <person name="Chang S.B."/>
            <person name="Sakamoto S."/>
            <person name="Ohme-Takagi M."/>
            <person name="Yagi M."/>
            <person name="Zeng S.J."/>
            <person name="Shen C.Y."/>
            <person name="Yeh C.M."/>
            <person name="Luo Y.B."/>
            <person name="Tsai W.C."/>
            <person name="Van de Peer Y."/>
            <person name="Liu Z.J."/>
        </authorList>
    </citation>
    <scope>NUCLEOTIDE SEQUENCE [LARGE SCALE GENOMIC DNA]</scope>
    <source>
        <strain evidence="2">cv. Shenzhen</strain>
        <tissue evidence="1">Stem</tissue>
    </source>
</reference>
<dbReference type="STRING" id="1088818.A0A2I0A951"/>
<proteinExistence type="predicted"/>
<gene>
    <name evidence="1" type="ORF">AXF42_Ash013995</name>
</gene>
<evidence type="ECO:0000313" key="2">
    <source>
        <dbReference type="Proteomes" id="UP000236161"/>
    </source>
</evidence>
<protein>
    <submittedName>
        <fullName evidence="1">Uncharacterized protein</fullName>
    </submittedName>
</protein>
<dbReference type="EMBL" id="KZ452009">
    <property type="protein sequence ID" value="PKA52058.1"/>
    <property type="molecule type" value="Genomic_DNA"/>
</dbReference>
<evidence type="ECO:0000313" key="1">
    <source>
        <dbReference type="EMBL" id="PKA52058.1"/>
    </source>
</evidence>